<evidence type="ECO:0000256" key="4">
    <source>
        <dbReference type="ARBA" id="ARBA00022989"/>
    </source>
</evidence>
<evidence type="ECO:0000256" key="8">
    <source>
        <dbReference type="ARBA" id="ARBA00035112"/>
    </source>
</evidence>
<dbReference type="PANTHER" id="PTHR33365">
    <property type="entry name" value="YALI0B05434P"/>
    <property type="match status" value="1"/>
</dbReference>
<dbReference type="Proteomes" id="UP001321760">
    <property type="component" value="Unassembled WGS sequence"/>
</dbReference>
<dbReference type="EMBL" id="MU865964">
    <property type="protein sequence ID" value="KAK4445588.1"/>
    <property type="molecule type" value="Genomic_DNA"/>
</dbReference>
<keyword evidence="4 9" id="KW-1133">Transmembrane helix</keyword>
<evidence type="ECO:0000313" key="10">
    <source>
        <dbReference type="EMBL" id="KAK4445588.1"/>
    </source>
</evidence>
<keyword evidence="6 9" id="KW-0472">Membrane</keyword>
<keyword evidence="3 9" id="KW-0812">Transmembrane</keyword>
<evidence type="ECO:0008006" key="12">
    <source>
        <dbReference type="Google" id="ProtNLM"/>
    </source>
</evidence>
<protein>
    <recommendedName>
        <fullName evidence="12">Cyclochlorotine biosynthesis protein O</fullName>
    </recommendedName>
</protein>
<keyword evidence="11" id="KW-1185">Reference proteome</keyword>
<evidence type="ECO:0000313" key="11">
    <source>
        <dbReference type="Proteomes" id="UP001321760"/>
    </source>
</evidence>
<keyword evidence="5" id="KW-0843">Virulence</keyword>
<comment type="similarity">
    <text evidence="8">Belongs to the ustYa family.</text>
</comment>
<reference evidence="10" key="1">
    <citation type="journal article" date="2023" name="Mol. Phylogenet. Evol.">
        <title>Genome-scale phylogeny and comparative genomics of the fungal order Sordariales.</title>
        <authorList>
            <person name="Hensen N."/>
            <person name="Bonometti L."/>
            <person name="Westerberg I."/>
            <person name="Brannstrom I.O."/>
            <person name="Guillou S."/>
            <person name="Cros-Aarteil S."/>
            <person name="Calhoun S."/>
            <person name="Haridas S."/>
            <person name="Kuo A."/>
            <person name="Mondo S."/>
            <person name="Pangilinan J."/>
            <person name="Riley R."/>
            <person name="LaButti K."/>
            <person name="Andreopoulos B."/>
            <person name="Lipzen A."/>
            <person name="Chen C."/>
            <person name="Yan M."/>
            <person name="Daum C."/>
            <person name="Ng V."/>
            <person name="Clum A."/>
            <person name="Steindorff A."/>
            <person name="Ohm R.A."/>
            <person name="Martin F."/>
            <person name="Silar P."/>
            <person name="Natvig D.O."/>
            <person name="Lalanne C."/>
            <person name="Gautier V."/>
            <person name="Ament-Velasquez S.L."/>
            <person name="Kruys A."/>
            <person name="Hutchinson M.I."/>
            <person name="Powell A.J."/>
            <person name="Barry K."/>
            <person name="Miller A.N."/>
            <person name="Grigoriev I.V."/>
            <person name="Debuchy R."/>
            <person name="Gladieux P."/>
            <person name="Hiltunen Thoren M."/>
            <person name="Johannesson H."/>
        </authorList>
    </citation>
    <scope>NUCLEOTIDE SEQUENCE</scope>
    <source>
        <strain evidence="10">PSN243</strain>
    </source>
</reference>
<sequence>MIWSALRSKPQYAALADSDELESPPPSGFVDKLSQHLRKKRQTIQYDRGVASLVIEALVFVFVIVASFFVGRGSLSLAECGRRLSTWSPALEAIEYHQTMFDGSFLAPSIYRGTPSPELDAAWEAISTEGEGIIRIHKSDLDRLNKSADADFVVGFQDNTDGVQVLLEVFHQLHCLNTLRKRTWPEYYPKPDTISEKLYRDHTDHCIEMLRIALMCFSDVTPITAKWITATHQEPDFSTLHTCRNFDKIRDFSRSHAERWGQ</sequence>
<comment type="subcellular location">
    <subcellularLocation>
        <location evidence="1">Membrane</location>
        <topology evidence="1">Single-pass membrane protein</topology>
    </subcellularLocation>
</comment>
<name>A0AAV9GE17_9PEZI</name>
<comment type="caution">
    <text evidence="10">The sequence shown here is derived from an EMBL/GenBank/DDBJ whole genome shotgun (WGS) entry which is preliminary data.</text>
</comment>
<evidence type="ECO:0000256" key="3">
    <source>
        <dbReference type="ARBA" id="ARBA00022692"/>
    </source>
</evidence>
<dbReference type="GO" id="GO:0016020">
    <property type="term" value="C:membrane"/>
    <property type="evidence" value="ECO:0007669"/>
    <property type="project" value="UniProtKB-SubCell"/>
</dbReference>
<organism evidence="10 11">
    <name type="scientific">Podospora aff. communis PSN243</name>
    <dbReference type="NCBI Taxonomy" id="3040156"/>
    <lineage>
        <taxon>Eukaryota</taxon>
        <taxon>Fungi</taxon>
        <taxon>Dikarya</taxon>
        <taxon>Ascomycota</taxon>
        <taxon>Pezizomycotina</taxon>
        <taxon>Sordariomycetes</taxon>
        <taxon>Sordariomycetidae</taxon>
        <taxon>Sordariales</taxon>
        <taxon>Podosporaceae</taxon>
        <taxon>Podospora</taxon>
    </lineage>
</organism>
<evidence type="ECO:0000256" key="5">
    <source>
        <dbReference type="ARBA" id="ARBA00023026"/>
    </source>
</evidence>
<evidence type="ECO:0000256" key="1">
    <source>
        <dbReference type="ARBA" id="ARBA00004167"/>
    </source>
</evidence>
<evidence type="ECO:0000256" key="2">
    <source>
        <dbReference type="ARBA" id="ARBA00004685"/>
    </source>
</evidence>
<proteinExistence type="inferred from homology"/>
<dbReference type="PANTHER" id="PTHR33365:SF4">
    <property type="entry name" value="CYCLOCHLOROTINE BIOSYNTHESIS PROTEIN O"/>
    <property type="match status" value="1"/>
</dbReference>
<dbReference type="AlphaFoldDB" id="A0AAV9GE17"/>
<dbReference type="InterPro" id="IPR021765">
    <property type="entry name" value="UstYa-like"/>
</dbReference>
<dbReference type="GO" id="GO:0043386">
    <property type="term" value="P:mycotoxin biosynthetic process"/>
    <property type="evidence" value="ECO:0007669"/>
    <property type="project" value="InterPro"/>
</dbReference>
<feature type="transmembrane region" description="Helical" evidence="9">
    <location>
        <begin position="49"/>
        <end position="70"/>
    </location>
</feature>
<reference evidence="10" key="2">
    <citation type="submission" date="2023-05" db="EMBL/GenBank/DDBJ databases">
        <authorList>
            <consortium name="Lawrence Berkeley National Laboratory"/>
            <person name="Steindorff A."/>
            <person name="Hensen N."/>
            <person name="Bonometti L."/>
            <person name="Westerberg I."/>
            <person name="Brannstrom I.O."/>
            <person name="Guillou S."/>
            <person name="Cros-Aarteil S."/>
            <person name="Calhoun S."/>
            <person name="Haridas S."/>
            <person name="Kuo A."/>
            <person name="Mondo S."/>
            <person name="Pangilinan J."/>
            <person name="Riley R."/>
            <person name="Labutti K."/>
            <person name="Andreopoulos B."/>
            <person name="Lipzen A."/>
            <person name="Chen C."/>
            <person name="Yanf M."/>
            <person name="Daum C."/>
            <person name="Ng V."/>
            <person name="Clum A."/>
            <person name="Ohm R."/>
            <person name="Martin F."/>
            <person name="Silar P."/>
            <person name="Natvig D."/>
            <person name="Lalanne C."/>
            <person name="Gautier V."/>
            <person name="Ament-Velasquez S.L."/>
            <person name="Kruys A."/>
            <person name="Hutchinson M.I."/>
            <person name="Powell A.J."/>
            <person name="Barry K."/>
            <person name="Miller A.N."/>
            <person name="Grigoriev I.V."/>
            <person name="Debuchy R."/>
            <person name="Gladieux P."/>
            <person name="Thoren M.H."/>
            <person name="Johannesson H."/>
        </authorList>
    </citation>
    <scope>NUCLEOTIDE SEQUENCE</scope>
    <source>
        <strain evidence="10">PSN243</strain>
    </source>
</reference>
<evidence type="ECO:0000256" key="9">
    <source>
        <dbReference type="SAM" id="Phobius"/>
    </source>
</evidence>
<evidence type="ECO:0000256" key="6">
    <source>
        <dbReference type="ARBA" id="ARBA00023136"/>
    </source>
</evidence>
<keyword evidence="7" id="KW-0325">Glycoprotein</keyword>
<comment type="pathway">
    <text evidence="2">Mycotoxin biosynthesis.</text>
</comment>
<evidence type="ECO:0000256" key="7">
    <source>
        <dbReference type="ARBA" id="ARBA00023180"/>
    </source>
</evidence>
<dbReference type="Pfam" id="PF11807">
    <property type="entry name" value="UstYa"/>
    <property type="match status" value="1"/>
</dbReference>
<gene>
    <name evidence="10" type="ORF">QBC34DRAFT_472114</name>
</gene>
<accession>A0AAV9GE17</accession>